<reference evidence="1 3" key="1">
    <citation type="journal article" date="2012" name="Nature">
        <title>Algal genomes reveal evolutionary mosaicism and the fate of nucleomorphs.</title>
        <authorList>
            <consortium name="DOE Joint Genome Institute"/>
            <person name="Curtis B.A."/>
            <person name="Tanifuji G."/>
            <person name="Burki F."/>
            <person name="Gruber A."/>
            <person name="Irimia M."/>
            <person name="Maruyama S."/>
            <person name="Arias M.C."/>
            <person name="Ball S.G."/>
            <person name="Gile G.H."/>
            <person name="Hirakawa Y."/>
            <person name="Hopkins J.F."/>
            <person name="Kuo A."/>
            <person name="Rensing S.A."/>
            <person name="Schmutz J."/>
            <person name="Symeonidi A."/>
            <person name="Elias M."/>
            <person name="Eveleigh R.J."/>
            <person name="Herman E.K."/>
            <person name="Klute M.J."/>
            <person name="Nakayama T."/>
            <person name="Obornik M."/>
            <person name="Reyes-Prieto A."/>
            <person name="Armbrust E.V."/>
            <person name="Aves S.J."/>
            <person name="Beiko R.G."/>
            <person name="Coutinho P."/>
            <person name="Dacks J.B."/>
            <person name="Durnford D.G."/>
            <person name="Fast N.M."/>
            <person name="Green B.R."/>
            <person name="Grisdale C.J."/>
            <person name="Hempel F."/>
            <person name="Henrissat B."/>
            <person name="Hoppner M.P."/>
            <person name="Ishida K."/>
            <person name="Kim E."/>
            <person name="Koreny L."/>
            <person name="Kroth P.G."/>
            <person name="Liu Y."/>
            <person name="Malik S.B."/>
            <person name="Maier U.G."/>
            <person name="McRose D."/>
            <person name="Mock T."/>
            <person name="Neilson J.A."/>
            <person name="Onodera N.T."/>
            <person name="Poole A.M."/>
            <person name="Pritham E.J."/>
            <person name="Richards T.A."/>
            <person name="Rocap G."/>
            <person name="Roy S.W."/>
            <person name="Sarai C."/>
            <person name="Schaack S."/>
            <person name="Shirato S."/>
            <person name="Slamovits C.H."/>
            <person name="Spencer D.F."/>
            <person name="Suzuki S."/>
            <person name="Worden A.Z."/>
            <person name="Zauner S."/>
            <person name="Barry K."/>
            <person name="Bell C."/>
            <person name="Bharti A.K."/>
            <person name="Crow J.A."/>
            <person name="Grimwood J."/>
            <person name="Kramer R."/>
            <person name="Lindquist E."/>
            <person name="Lucas S."/>
            <person name="Salamov A."/>
            <person name="McFadden G.I."/>
            <person name="Lane C.E."/>
            <person name="Keeling P.J."/>
            <person name="Gray M.W."/>
            <person name="Grigoriev I.V."/>
            <person name="Archibald J.M."/>
        </authorList>
    </citation>
    <scope>NUCLEOTIDE SEQUENCE</scope>
    <source>
        <strain evidence="1 3">CCMP2712</strain>
    </source>
</reference>
<dbReference type="AlphaFoldDB" id="L1JT77"/>
<dbReference type="RefSeq" id="XP_005838370.1">
    <property type="nucleotide sequence ID" value="XM_005838313.1"/>
</dbReference>
<dbReference type="Proteomes" id="UP000011087">
    <property type="component" value="Unassembled WGS sequence"/>
</dbReference>
<proteinExistence type="predicted"/>
<sequence length="259" mass="31052">MSENERRGMKGKEHAEQETPFLFPDMSSLIGEVFKLREENTRLRHVNEKLEKVNDPEERSLWFRRRTQLHRQACITYKCYNIWNLLRSRGKRCALNAHHYRKKKNWLKLRNYLSLWAKMAKKKTLTRTLRTNDKSKPVPRRIRKALNTLSRWRHRTAARAYESWHEEVHKSKVQATVMSKIAMRWKARGVDPAFQTWHVNAVKQARGRAIVGRIVERWRHRTAARAYESWHEEVHRSKVQATVMSKIAMRNGLICNVMF</sequence>
<dbReference type="PaxDb" id="55529-EKX51390"/>
<evidence type="ECO:0000313" key="1">
    <source>
        <dbReference type="EMBL" id="EKX51390.1"/>
    </source>
</evidence>
<organism evidence="1">
    <name type="scientific">Guillardia theta (strain CCMP2712)</name>
    <name type="common">Cryptophyte</name>
    <dbReference type="NCBI Taxonomy" id="905079"/>
    <lineage>
        <taxon>Eukaryota</taxon>
        <taxon>Cryptophyceae</taxon>
        <taxon>Pyrenomonadales</taxon>
        <taxon>Geminigeraceae</taxon>
        <taxon>Guillardia</taxon>
    </lineage>
</organism>
<dbReference type="GeneID" id="17308154"/>
<evidence type="ECO:0000313" key="2">
    <source>
        <dbReference type="EnsemblProtists" id="EKX51390"/>
    </source>
</evidence>
<dbReference type="KEGG" id="gtt:GUITHDRAFT_102660"/>
<reference evidence="3" key="2">
    <citation type="submission" date="2012-11" db="EMBL/GenBank/DDBJ databases">
        <authorList>
            <person name="Kuo A."/>
            <person name="Curtis B.A."/>
            <person name="Tanifuji G."/>
            <person name="Burki F."/>
            <person name="Gruber A."/>
            <person name="Irimia M."/>
            <person name="Maruyama S."/>
            <person name="Arias M.C."/>
            <person name="Ball S.G."/>
            <person name="Gile G.H."/>
            <person name="Hirakawa Y."/>
            <person name="Hopkins J.F."/>
            <person name="Rensing S.A."/>
            <person name="Schmutz J."/>
            <person name="Symeonidi A."/>
            <person name="Elias M."/>
            <person name="Eveleigh R.J."/>
            <person name="Herman E.K."/>
            <person name="Klute M.J."/>
            <person name="Nakayama T."/>
            <person name="Obornik M."/>
            <person name="Reyes-Prieto A."/>
            <person name="Armbrust E.V."/>
            <person name="Aves S.J."/>
            <person name="Beiko R.G."/>
            <person name="Coutinho P."/>
            <person name="Dacks J.B."/>
            <person name="Durnford D.G."/>
            <person name="Fast N.M."/>
            <person name="Green B.R."/>
            <person name="Grisdale C."/>
            <person name="Hempe F."/>
            <person name="Henrissat B."/>
            <person name="Hoppner M.P."/>
            <person name="Ishida K.-I."/>
            <person name="Kim E."/>
            <person name="Koreny L."/>
            <person name="Kroth P.G."/>
            <person name="Liu Y."/>
            <person name="Malik S.-B."/>
            <person name="Maier U.G."/>
            <person name="McRose D."/>
            <person name="Mock T."/>
            <person name="Neilson J.A."/>
            <person name="Onodera N.T."/>
            <person name="Poole A.M."/>
            <person name="Pritham E.J."/>
            <person name="Richards T.A."/>
            <person name="Rocap G."/>
            <person name="Roy S.W."/>
            <person name="Sarai C."/>
            <person name="Schaack S."/>
            <person name="Shirato S."/>
            <person name="Slamovits C.H."/>
            <person name="Spencer D.F."/>
            <person name="Suzuki S."/>
            <person name="Worden A.Z."/>
            <person name="Zauner S."/>
            <person name="Barry K."/>
            <person name="Bell C."/>
            <person name="Bharti A.K."/>
            <person name="Crow J.A."/>
            <person name="Grimwood J."/>
            <person name="Kramer R."/>
            <person name="Lindquist E."/>
            <person name="Lucas S."/>
            <person name="Salamov A."/>
            <person name="McFadden G.I."/>
            <person name="Lane C.E."/>
            <person name="Keeling P.J."/>
            <person name="Gray M.W."/>
            <person name="Grigoriev I.V."/>
            <person name="Archibald J.M."/>
        </authorList>
    </citation>
    <scope>NUCLEOTIDE SEQUENCE</scope>
    <source>
        <strain evidence="3">CCMP2712</strain>
    </source>
</reference>
<dbReference type="HOGENOM" id="CLU_1075378_0_0_1"/>
<keyword evidence="3" id="KW-1185">Reference proteome</keyword>
<dbReference type="EnsemblProtists" id="EKX51390">
    <property type="protein sequence ID" value="EKX51390"/>
    <property type="gene ID" value="GUITHDRAFT_102660"/>
</dbReference>
<accession>L1JT77</accession>
<name>L1JT77_GUITC</name>
<evidence type="ECO:0000313" key="3">
    <source>
        <dbReference type="Proteomes" id="UP000011087"/>
    </source>
</evidence>
<gene>
    <name evidence="1" type="ORF">GUITHDRAFT_102660</name>
</gene>
<evidence type="ECO:0008006" key="4">
    <source>
        <dbReference type="Google" id="ProtNLM"/>
    </source>
</evidence>
<dbReference type="EMBL" id="JH992975">
    <property type="protein sequence ID" value="EKX51390.1"/>
    <property type="molecule type" value="Genomic_DNA"/>
</dbReference>
<protein>
    <recommendedName>
        <fullName evidence="4">Sfi1 spindle body domain-containing protein</fullName>
    </recommendedName>
</protein>
<reference evidence="2" key="3">
    <citation type="submission" date="2016-03" db="UniProtKB">
        <authorList>
            <consortium name="EnsemblProtists"/>
        </authorList>
    </citation>
    <scope>IDENTIFICATION</scope>
</reference>